<dbReference type="PANTHER" id="PTHR30600">
    <property type="entry name" value="CYTOCHROME C PEROXIDASE-RELATED"/>
    <property type="match status" value="1"/>
</dbReference>
<accession>A0ABU8TRF4</accession>
<feature type="domain" description="Cytochrome c" evidence="5">
    <location>
        <begin position="315"/>
        <end position="482"/>
    </location>
</feature>
<keyword evidence="1 4" id="KW-0349">Heme</keyword>
<keyword evidence="3 4" id="KW-0408">Iron</keyword>
<keyword evidence="7" id="KW-1185">Reference proteome</keyword>
<dbReference type="InterPro" id="IPR010538">
    <property type="entry name" value="DHOR"/>
</dbReference>
<organism evidence="6 7">
    <name type="scientific">Roseibium algae</name>
    <dbReference type="NCBI Taxonomy" id="3123038"/>
    <lineage>
        <taxon>Bacteria</taxon>
        <taxon>Pseudomonadati</taxon>
        <taxon>Pseudomonadota</taxon>
        <taxon>Alphaproteobacteria</taxon>
        <taxon>Hyphomicrobiales</taxon>
        <taxon>Stappiaceae</taxon>
        <taxon>Roseibium</taxon>
    </lineage>
</organism>
<evidence type="ECO:0000256" key="2">
    <source>
        <dbReference type="ARBA" id="ARBA00022723"/>
    </source>
</evidence>
<dbReference type="InterPro" id="IPR051395">
    <property type="entry name" value="Cytochrome_c_Peroxidase/MauG"/>
</dbReference>
<evidence type="ECO:0000256" key="4">
    <source>
        <dbReference type="PROSITE-ProRule" id="PRU00433"/>
    </source>
</evidence>
<dbReference type="SUPFAM" id="SSF46626">
    <property type="entry name" value="Cytochrome c"/>
    <property type="match status" value="1"/>
</dbReference>
<dbReference type="InterPro" id="IPR009056">
    <property type="entry name" value="Cyt_c-like_dom"/>
</dbReference>
<dbReference type="Pfam" id="PF06537">
    <property type="entry name" value="DHOR"/>
    <property type="match status" value="1"/>
</dbReference>
<evidence type="ECO:0000256" key="1">
    <source>
        <dbReference type="ARBA" id="ARBA00022617"/>
    </source>
</evidence>
<reference evidence="6 7" key="1">
    <citation type="submission" date="2024-02" db="EMBL/GenBank/DDBJ databases">
        <title>Roseibium algae sp. nov., isolated from marine alga (Grateloupia sp.), showing potential in myo-inositol conversion.</title>
        <authorList>
            <person name="Wang Y."/>
        </authorList>
    </citation>
    <scope>NUCLEOTIDE SEQUENCE [LARGE SCALE GENOMIC DNA]</scope>
    <source>
        <strain evidence="6 7">H3510</strain>
    </source>
</reference>
<evidence type="ECO:0000313" key="7">
    <source>
        <dbReference type="Proteomes" id="UP001385499"/>
    </source>
</evidence>
<evidence type="ECO:0000256" key="3">
    <source>
        <dbReference type="ARBA" id="ARBA00023004"/>
    </source>
</evidence>
<name>A0ABU8TRF4_9HYPH</name>
<dbReference type="InterPro" id="IPR036909">
    <property type="entry name" value="Cyt_c-like_dom_sf"/>
</dbReference>
<dbReference type="EMBL" id="JBAKIA010000026">
    <property type="protein sequence ID" value="MEJ8476748.1"/>
    <property type="molecule type" value="Genomic_DNA"/>
</dbReference>
<keyword evidence="2 4" id="KW-0479">Metal-binding</keyword>
<dbReference type="Proteomes" id="UP001385499">
    <property type="component" value="Unassembled WGS sequence"/>
</dbReference>
<dbReference type="RefSeq" id="WP_340277495.1">
    <property type="nucleotide sequence ID" value="NZ_JBAKIA010000026.1"/>
</dbReference>
<evidence type="ECO:0000259" key="5">
    <source>
        <dbReference type="PROSITE" id="PS51007"/>
    </source>
</evidence>
<dbReference type="PROSITE" id="PS51007">
    <property type="entry name" value="CYTC"/>
    <property type="match status" value="1"/>
</dbReference>
<comment type="caution">
    <text evidence="6">The sequence shown here is derived from an EMBL/GenBank/DDBJ whole genome shotgun (WGS) entry which is preliminary data.</text>
</comment>
<sequence>MIAEHRKGLSPKTLAATLVFITATAAPSLADAQVKTEIAPWDERVLTEQLDFNDLAKRKDLETSDLIESGQRIFEGKYAASDGAGRPNATQAIVPTKRRRPAPHMFQRLAGLDSNSCASCHNAPITGGAGDFTANVFVSEGFESADFDTIDPQFSNERGTNALQGAGLLELLAREMTAALRAQRSQVLADARNTGAQATIALNAKGVSFGTLTASPDGTLDISALDGIDDDLTVRPFGQKGVFASLRQFTVNALNHHHGLQATERFGALWTGTNDFDGDKVTNEVGPGQVSALVAWQATLPAPTRTTDLPEVWQAAATEGEVRFSEIGCAECHRPTLPLDSLIFRDPNPYDNAGTLRPTDVDAPIELDLSKLDWVQSLPKDEQGRTLVPLFGDLKRHKIADAARDTLGNELLGQRFVARDVFITAELWGIGSTAPYGHRGDLTTLDEIIEAHGGEATTARKSYSGLPDHDKQTIIAFLRSLEISK</sequence>
<proteinExistence type="predicted"/>
<evidence type="ECO:0000313" key="6">
    <source>
        <dbReference type="EMBL" id="MEJ8476748.1"/>
    </source>
</evidence>
<dbReference type="Gene3D" id="1.10.760.10">
    <property type="entry name" value="Cytochrome c-like domain"/>
    <property type="match status" value="1"/>
</dbReference>
<gene>
    <name evidence="6" type="ORF">V6575_21925</name>
</gene>
<protein>
    <submittedName>
        <fullName evidence="6">Di-heme oxidoredictase family protein</fullName>
    </submittedName>
</protein>